<dbReference type="GO" id="GO:0046872">
    <property type="term" value="F:metal ion binding"/>
    <property type="evidence" value="ECO:0007669"/>
    <property type="project" value="UniProtKB-KW"/>
</dbReference>
<evidence type="ECO:0000256" key="6">
    <source>
        <dbReference type="ARBA" id="ARBA00022670"/>
    </source>
</evidence>
<dbReference type="PANTHER" id="PTHR34448:SF1">
    <property type="entry name" value="BLL6088 PROTEIN"/>
    <property type="match status" value="1"/>
</dbReference>
<dbReference type="Pfam" id="PF02073">
    <property type="entry name" value="Peptidase_M29"/>
    <property type="match status" value="1"/>
</dbReference>
<sequence length="355" mass="40044">MDRRWKQLGDLLVNYSLGIKPGERAMIAMVEPEAYPMALAVYEACIKSGAYPQVQFLSEELNRLVLKFGSRKQIEWEPEMEAHGMEWADCYFGLRGAHNLDVFWDIPAEKLSALRRAMGRISTLRWEKTRWCLIRVPNAALAQQAGLDEETVTEMFFKACLLDWTALSREWHRRAEILGQGQQIRVVGRDTELTFSVKGRTWAVLDGKINMPDGEIATSPVETSVDGCIHFESPGLLGGRLVEGLSLCWEKGELVEARSSSNNDFLQTVVRSDPGASRIGEFAFGTNEEIKYLCRDILLDEKMGGTVHIALGRAYPGTGGTNRSAIHWDIVKDMRQEGEVYLDEKLIFENGHMLI</sequence>
<dbReference type="InterPro" id="IPR035097">
    <property type="entry name" value="M29_N-terminal"/>
</dbReference>
<evidence type="ECO:0000256" key="9">
    <source>
        <dbReference type="ARBA" id="ARBA00023049"/>
    </source>
</evidence>
<gene>
    <name evidence="10" type="ORF">H8E19_06150</name>
</gene>
<evidence type="ECO:0000313" key="10">
    <source>
        <dbReference type="EMBL" id="MBC8176970.1"/>
    </source>
</evidence>
<dbReference type="GO" id="GO:0004177">
    <property type="term" value="F:aminopeptidase activity"/>
    <property type="evidence" value="ECO:0007669"/>
    <property type="project" value="UniProtKB-KW"/>
</dbReference>
<reference evidence="10 11" key="1">
    <citation type="submission" date="2020-08" db="EMBL/GenBank/DDBJ databases">
        <title>Bridging the membrane lipid divide: bacteria of the FCB group superphylum have the potential to synthesize archaeal ether lipids.</title>
        <authorList>
            <person name="Villanueva L."/>
            <person name="Von Meijenfeldt F.A.B."/>
            <person name="Westbye A.B."/>
            <person name="Yadav S."/>
            <person name="Hopmans E.C."/>
            <person name="Dutilh B.E."/>
            <person name="Sinninghe Damste J.S."/>
        </authorList>
    </citation>
    <scope>NUCLEOTIDE SEQUENCE [LARGE SCALE GENOMIC DNA]</scope>
    <source>
        <strain evidence="10">NIOZ-UU27</strain>
    </source>
</reference>
<keyword evidence="7" id="KW-0479">Metal-binding</keyword>
<evidence type="ECO:0000256" key="2">
    <source>
        <dbReference type="ARBA" id="ARBA00001946"/>
    </source>
</evidence>
<dbReference type="InterPro" id="IPR000787">
    <property type="entry name" value="Peptidase_M29"/>
</dbReference>
<dbReference type="EMBL" id="JACNJD010000178">
    <property type="protein sequence ID" value="MBC8176970.1"/>
    <property type="molecule type" value="Genomic_DNA"/>
</dbReference>
<evidence type="ECO:0000256" key="3">
    <source>
        <dbReference type="ARBA" id="ARBA00001947"/>
    </source>
</evidence>
<dbReference type="GO" id="GO:0006508">
    <property type="term" value="P:proteolysis"/>
    <property type="evidence" value="ECO:0007669"/>
    <property type="project" value="UniProtKB-KW"/>
</dbReference>
<dbReference type="InterPro" id="IPR052170">
    <property type="entry name" value="M29_Exopeptidase"/>
</dbReference>
<dbReference type="GO" id="GO:0008237">
    <property type="term" value="F:metallopeptidase activity"/>
    <property type="evidence" value="ECO:0007669"/>
    <property type="project" value="UniProtKB-KW"/>
</dbReference>
<keyword evidence="8" id="KW-0378">Hydrolase</keyword>
<evidence type="ECO:0000256" key="7">
    <source>
        <dbReference type="ARBA" id="ARBA00022723"/>
    </source>
</evidence>
<comment type="cofactor">
    <cofactor evidence="2">
        <name>Mg(2+)</name>
        <dbReference type="ChEBI" id="CHEBI:18420"/>
    </cofactor>
</comment>
<proteinExistence type="inferred from homology"/>
<name>A0A8J6MYC8_9DELT</name>
<dbReference type="Gene3D" id="3.40.1830.10">
    <property type="entry name" value="Thermophilic metalloprotease (M29)"/>
    <property type="match status" value="1"/>
</dbReference>
<evidence type="ECO:0000256" key="5">
    <source>
        <dbReference type="ARBA" id="ARBA00022438"/>
    </source>
</evidence>
<organism evidence="10 11">
    <name type="scientific">Candidatus Desulfacyla euxinica</name>
    <dbReference type="NCBI Taxonomy" id="2841693"/>
    <lineage>
        <taxon>Bacteria</taxon>
        <taxon>Deltaproteobacteria</taxon>
        <taxon>Candidatus Desulfacyla</taxon>
    </lineage>
</organism>
<keyword evidence="5 10" id="KW-0031">Aminopeptidase</keyword>
<accession>A0A8J6MYC8</accession>
<dbReference type="Proteomes" id="UP000650524">
    <property type="component" value="Unassembled WGS sequence"/>
</dbReference>
<dbReference type="AlphaFoldDB" id="A0A8J6MYC8"/>
<evidence type="ECO:0000256" key="8">
    <source>
        <dbReference type="ARBA" id="ARBA00022801"/>
    </source>
</evidence>
<dbReference type="SUPFAM" id="SSF144052">
    <property type="entry name" value="Thermophilic metalloprotease-like"/>
    <property type="match status" value="1"/>
</dbReference>
<evidence type="ECO:0000313" key="11">
    <source>
        <dbReference type="Proteomes" id="UP000650524"/>
    </source>
</evidence>
<keyword evidence="9" id="KW-0482">Metalloprotease</keyword>
<comment type="similarity">
    <text evidence="4">Belongs to the peptidase M29 family.</text>
</comment>
<comment type="cofactor">
    <cofactor evidence="1">
        <name>Co(2+)</name>
        <dbReference type="ChEBI" id="CHEBI:48828"/>
    </cofactor>
</comment>
<dbReference type="PANTHER" id="PTHR34448">
    <property type="entry name" value="AMINOPEPTIDASE"/>
    <property type="match status" value="1"/>
</dbReference>
<evidence type="ECO:0000256" key="4">
    <source>
        <dbReference type="ARBA" id="ARBA00008236"/>
    </source>
</evidence>
<comment type="caution">
    <text evidence="10">The sequence shown here is derived from an EMBL/GenBank/DDBJ whole genome shotgun (WGS) entry which is preliminary data.</text>
</comment>
<protein>
    <submittedName>
        <fullName evidence="10">Aminopeptidase</fullName>
    </submittedName>
</protein>
<comment type="cofactor">
    <cofactor evidence="3">
        <name>Zn(2+)</name>
        <dbReference type="ChEBI" id="CHEBI:29105"/>
    </cofactor>
</comment>
<evidence type="ECO:0000256" key="1">
    <source>
        <dbReference type="ARBA" id="ARBA00001941"/>
    </source>
</evidence>
<keyword evidence="6" id="KW-0645">Protease</keyword>